<dbReference type="EMBL" id="MGJP01000011">
    <property type="protein sequence ID" value="OGN10285.1"/>
    <property type="molecule type" value="Genomic_DNA"/>
</dbReference>
<dbReference type="Proteomes" id="UP000177167">
    <property type="component" value="Unassembled WGS sequence"/>
</dbReference>
<comment type="subcellular location">
    <subcellularLocation>
        <location evidence="6">Cytoplasm</location>
    </subcellularLocation>
</comment>
<dbReference type="PIRSF" id="PIRSF004486">
    <property type="entry name" value="MraW"/>
    <property type="match status" value="1"/>
</dbReference>
<keyword evidence="5 6" id="KW-0949">S-adenosyl-L-methionine</keyword>
<dbReference type="SUPFAM" id="SSF81799">
    <property type="entry name" value="Putative methyltransferase TM0872, insert domain"/>
    <property type="match status" value="1"/>
</dbReference>
<comment type="function">
    <text evidence="6">Specifically methylates the N4 position of cytidine in position 1402 (C1402) of 16S rRNA.</text>
</comment>
<accession>A0A1F8FAW0</accession>
<protein>
    <recommendedName>
        <fullName evidence="6">Ribosomal RNA small subunit methyltransferase H</fullName>
        <ecNumber evidence="6">2.1.1.199</ecNumber>
    </recommendedName>
    <alternativeName>
        <fullName evidence="6">16S rRNA m(4)C1402 methyltransferase</fullName>
    </alternativeName>
    <alternativeName>
        <fullName evidence="6">rRNA (cytosine-N(4)-)-methyltransferase RsmH</fullName>
    </alternativeName>
</protein>
<organism evidence="7 8">
    <name type="scientific">Candidatus Yanofskybacteria bacterium RIFCSPHIGHO2_02_FULL_41_11</name>
    <dbReference type="NCBI Taxonomy" id="1802675"/>
    <lineage>
        <taxon>Bacteria</taxon>
        <taxon>Candidatus Yanofskyibacteriota</taxon>
    </lineage>
</organism>
<dbReference type="GO" id="GO:0071424">
    <property type="term" value="F:rRNA (cytosine-N4-)-methyltransferase activity"/>
    <property type="evidence" value="ECO:0007669"/>
    <property type="project" value="UniProtKB-UniRule"/>
</dbReference>
<feature type="binding site" evidence="6">
    <location>
        <position position="52"/>
    </location>
    <ligand>
        <name>S-adenosyl-L-methionine</name>
        <dbReference type="ChEBI" id="CHEBI:59789"/>
    </ligand>
</feature>
<dbReference type="SUPFAM" id="SSF53335">
    <property type="entry name" value="S-adenosyl-L-methionine-dependent methyltransferases"/>
    <property type="match status" value="1"/>
</dbReference>
<feature type="binding site" evidence="6">
    <location>
        <position position="77"/>
    </location>
    <ligand>
        <name>S-adenosyl-L-methionine</name>
        <dbReference type="ChEBI" id="CHEBI:59789"/>
    </ligand>
</feature>
<dbReference type="InterPro" id="IPR002903">
    <property type="entry name" value="RsmH"/>
</dbReference>
<keyword evidence="4 6" id="KW-0808">Transferase</keyword>
<evidence type="ECO:0000256" key="3">
    <source>
        <dbReference type="ARBA" id="ARBA00022603"/>
    </source>
</evidence>
<dbReference type="Pfam" id="PF01795">
    <property type="entry name" value="Methyltransf_5"/>
    <property type="match status" value="1"/>
</dbReference>
<dbReference type="Gene3D" id="1.10.150.170">
    <property type="entry name" value="Putative methyltransferase TM0872, insert domain"/>
    <property type="match status" value="1"/>
</dbReference>
<reference evidence="7 8" key="1">
    <citation type="journal article" date="2016" name="Nat. Commun.">
        <title>Thousands of microbial genomes shed light on interconnected biogeochemical processes in an aquifer system.</title>
        <authorList>
            <person name="Anantharaman K."/>
            <person name="Brown C.T."/>
            <person name="Hug L.A."/>
            <person name="Sharon I."/>
            <person name="Castelle C.J."/>
            <person name="Probst A.J."/>
            <person name="Thomas B.C."/>
            <person name="Singh A."/>
            <person name="Wilkins M.J."/>
            <person name="Karaoz U."/>
            <person name="Brodie E.L."/>
            <person name="Williams K.H."/>
            <person name="Hubbard S.S."/>
            <person name="Banfield J.F."/>
        </authorList>
    </citation>
    <scope>NUCLEOTIDE SEQUENCE [LARGE SCALE GENOMIC DNA]</scope>
</reference>
<feature type="binding site" evidence="6">
    <location>
        <position position="97"/>
    </location>
    <ligand>
        <name>S-adenosyl-L-methionine</name>
        <dbReference type="ChEBI" id="CHEBI:59789"/>
    </ligand>
</feature>
<evidence type="ECO:0000256" key="4">
    <source>
        <dbReference type="ARBA" id="ARBA00022679"/>
    </source>
</evidence>
<comment type="catalytic activity">
    <reaction evidence="6">
        <text>cytidine(1402) in 16S rRNA + S-adenosyl-L-methionine = N(4)-methylcytidine(1402) in 16S rRNA + S-adenosyl-L-homocysteine + H(+)</text>
        <dbReference type="Rhea" id="RHEA:42928"/>
        <dbReference type="Rhea" id="RHEA-COMP:10286"/>
        <dbReference type="Rhea" id="RHEA-COMP:10287"/>
        <dbReference type="ChEBI" id="CHEBI:15378"/>
        <dbReference type="ChEBI" id="CHEBI:57856"/>
        <dbReference type="ChEBI" id="CHEBI:59789"/>
        <dbReference type="ChEBI" id="CHEBI:74506"/>
        <dbReference type="ChEBI" id="CHEBI:82748"/>
        <dbReference type="EC" id="2.1.1.199"/>
    </reaction>
</comment>
<dbReference type="GO" id="GO:0070475">
    <property type="term" value="P:rRNA base methylation"/>
    <property type="evidence" value="ECO:0007669"/>
    <property type="project" value="UniProtKB-UniRule"/>
</dbReference>
<comment type="similarity">
    <text evidence="1 6">Belongs to the methyltransferase superfamily. RsmH family.</text>
</comment>
<name>A0A1F8FAW0_9BACT</name>
<dbReference type="EC" id="2.1.1.199" evidence="6"/>
<keyword evidence="6" id="KW-0963">Cytoplasm</keyword>
<dbReference type="InterPro" id="IPR029063">
    <property type="entry name" value="SAM-dependent_MTases_sf"/>
</dbReference>
<sequence>MINVHKPVLLNEVIEWLNIKPGAKIIDATLSGGGHAVGILEKYPDAKILGIEWDPDIFREFQKSEIASKVVAVNDSYTNLQNIVREHDFYPDGIIFDLGLSSWHYELSGRGFSFKRDEILDMRFNPNTTETTAADIVNKFDPKDLEEIIAEYGEERFASQIVKAIISARKEKPIIKTLDLVRVIEGAVPEGYKRRKIHFATKTFQALRIAVNDELGNVRRGVQAAIEVLNPGGRLIVISFQGLEDKIVKEIFKEKNKAGIITLPYKGTIKPKWEEVKNNPRARSAKMKIAEKI</sequence>
<dbReference type="PANTHER" id="PTHR11265:SF0">
    <property type="entry name" value="12S RRNA N4-METHYLCYTIDINE METHYLTRANSFERASE"/>
    <property type="match status" value="1"/>
</dbReference>
<evidence type="ECO:0000256" key="6">
    <source>
        <dbReference type="HAMAP-Rule" id="MF_01007"/>
    </source>
</evidence>
<feature type="binding site" evidence="6">
    <location>
        <begin position="33"/>
        <end position="35"/>
    </location>
    <ligand>
        <name>S-adenosyl-L-methionine</name>
        <dbReference type="ChEBI" id="CHEBI:59789"/>
    </ligand>
</feature>
<evidence type="ECO:0000313" key="8">
    <source>
        <dbReference type="Proteomes" id="UP000177167"/>
    </source>
</evidence>
<dbReference type="AlphaFoldDB" id="A0A1F8FAW0"/>
<evidence type="ECO:0000256" key="2">
    <source>
        <dbReference type="ARBA" id="ARBA00022552"/>
    </source>
</evidence>
<dbReference type="PANTHER" id="PTHR11265">
    <property type="entry name" value="S-ADENOSYL-METHYLTRANSFERASE MRAW"/>
    <property type="match status" value="1"/>
</dbReference>
<keyword evidence="2 6" id="KW-0698">rRNA processing</keyword>
<evidence type="ECO:0000256" key="1">
    <source>
        <dbReference type="ARBA" id="ARBA00010396"/>
    </source>
</evidence>
<dbReference type="NCBIfam" id="TIGR00006">
    <property type="entry name" value="16S rRNA (cytosine(1402)-N(4))-methyltransferase RsmH"/>
    <property type="match status" value="1"/>
</dbReference>
<proteinExistence type="inferred from homology"/>
<gene>
    <name evidence="6" type="primary">rsmH</name>
    <name evidence="7" type="ORF">A3J46_00620</name>
</gene>
<evidence type="ECO:0000313" key="7">
    <source>
        <dbReference type="EMBL" id="OGN10285.1"/>
    </source>
</evidence>
<keyword evidence="3 6" id="KW-0489">Methyltransferase</keyword>
<dbReference type="Gene3D" id="3.40.50.150">
    <property type="entry name" value="Vaccinia Virus protein VP39"/>
    <property type="match status" value="1"/>
</dbReference>
<dbReference type="HAMAP" id="MF_01007">
    <property type="entry name" value="16SrRNA_methyltr_H"/>
    <property type="match status" value="1"/>
</dbReference>
<feature type="binding site" evidence="6">
    <location>
        <position position="104"/>
    </location>
    <ligand>
        <name>S-adenosyl-L-methionine</name>
        <dbReference type="ChEBI" id="CHEBI:59789"/>
    </ligand>
</feature>
<dbReference type="InterPro" id="IPR023397">
    <property type="entry name" value="SAM-dep_MeTrfase_MraW_recog"/>
</dbReference>
<dbReference type="GO" id="GO:0005737">
    <property type="term" value="C:cytoplasm"/>
    <property type="evidence" value="ECO:0007669"/>
    <property type="project" value="UniProtKB-SubCell"/>
</dbReference>
<comment type="caution">
    <text evidence="7">The sequence shown here is derived from an EMBL/GenBank/DDBJ whole genome shotgun (WGS) entry which is preliminary data.</text>
</comment>
<evidence type="ECO:0000256" key="5">
    <source>
        <dbReference type="ARBA" id="ARBA00022691"/>
    </source>
</evidence>